<keyword evidence="2" id="KW-1185">Reference proteome</keyword>
<evidence type="ECO:0000313" key="2">
    <source>
        <dbReference type="Proteomes" id="UP000258927"/>
    </source>
</evidence>
<proteinExistence type="predicted"/>
<dbReference type="Gene3D" id="3.40.50.1820">
    <property type="entry name" value="alpha/beta hydrolase"/>
    <property type="match status" value="1"/>
</dbReference>
<name>A0A2R4MJU8_9HYPH</name>
<dbReference type="SUPFAM" id="SSF53474">
    <property type="entry name" value="alpha/beta-Hydrolases"/>
    <property type="match status" value="1"/>
</dbReference>
<dbReference type="EMBL" id="CP021332">
    <property type="protein sequence ID" value="AVX06196.1"/>
    <property type="molecule type" value="Genomic_DNA"/>
</dbReference>
<dbReference type="InterPro" id="IPR029058">
    <property type="entry name" value="AB_hydrolase_fold"/>
</dbReference>
<sequence length="466" mass="52470">MAKIDIVNDKMEVLGGLMSISALSGSERKKAVDDIIAEDVQLLDATMSGLQLGPDLVFQRVLIGELNSTDAFISDYEIADAFHSRFGEHITLAELDVLKSLLSGETLKEASQRDGRSYQTKRNQFSALRGKSHLNQPALIQTMTVLLLNVVHHRLKHNGPNARWLHDYLRKYYGDHSRLHHLHLSSGRTLLVADIGPIQGQPALCMHTLSFPIIPIPSKQSVLRTHNIRLLLPIRPNHYGAPNYAKDINSSLKYFAQDCAEMVCTFSLGQLPILSHGSGFSAALAVATELKKSCSRLIMYSATIEVPAANAQRDMFGASWSMLRMRYGKLLAPVLLTAMKYFLNRGVRDRAVLRQYENSPLDHDVVQRFLEADWFQDALSYAVEHNYQGILEDCNHSETNLLNLIKNCRVPIRFIFGEEDRHSCSSALPGWLNKHQLDQNVELDFIKNHGQATLMESPEILFELLF</sequence>
<dbReference type="AlphaFoldDB" id="A0A2R4MJU8"/>
<dbReference type="RefSeq" id="WP_117397135.1">
    <property type="nucleotide sequence ID" value="NZ_CP021332.1"/>
</dbReference>
<evidence type="ECO:0000313" key="1">
    <source>
        <dbReference type="EMBL" id="AVX06196.1"/>
    </source>
</evidence>
<dbReference type="KEGG" id="mmyr:MXMO3_03693"/>
<protein>
    <submittedName>
        <fullName evidence="1">Uncharacterized protein</fullName>
    </submittedName>
</protein>
<dbReference type="Proteomes" id="UP000258927">
    <property type="component" value="Plasmid pHL2708Y3"/>
</dbReference>
<keyword evidence="1" id="KW-0614">Plasmid</keyword>
<gene>
    <name evidence="1" type="ORF">MXMO3_03693</name>
</gene>
<reference evidence="1 2" key="1">
    <citation type="submission" date="2017-05" db="EMBL/GenBank/DDBJ databases">
        <title>Genome Analysis of Maritalea myrionectae HL2708#5.</title>
        <authorList>
            <consortium name="Cotde Inc.-PKNU"/>
            <person name="Jang D."/>
            <person name="Oh H.-M."/>
        </authorList>
    </citation>
    <scope>NUCLEOTIDE SEQUENCE [LARGE SCALE GENOMIC DNA]</scope>
    <source>
        <strain evidence="1 2">HL2708#5</strain>
        <plasmid evidence="2">phl2708y3</plasmid>
    </source>
</reference>
<organism evidence="1 2">
    <name type="scientific">Maritalea myrionectae</name>
    <dbReference type="NCBI Taxonomy" id="454601"/>
    <lineage>
        <taxon>Bacteria</taxon>
        <taxon>Pseudomonadati</taxon>
        <taxon>Pseudomonadota</taxon>
        <taxon>Alphaproteobacteria</taxon>
        <taxon>Hyphomicrobiales</taxon>
        <taxon>Devosiaceae</taxon>
        <taxon>Maritalea</taxon>
    </lineage>
</organism>
<geneLocation type="plasmid" evidence="2">
    <name>phl2708y3</name>
</geneLocation>
<accession>A0A2R4MJU8</accession>